<accession>A0A501PHS8</accession>
<evidence type="ECO:0000313" key="2">
    <source>
        <dbReference type="Proteomes" id="UP000319148"/>
    </source>
</evidence>
<dbReference type="EMBL" id="VFIY01000009">
    <property type="protein sequence ID" value="TPD60033.1"/>
    <property type="molecule type" value="Genomic_DNA"/>
</dbReference>
<dbReference type="InterPro" id="IPR014942">
    <property type="entry name" value="AbiEii"/>
</dbReference>
<dbReference type="Proteomes" id="UP000319148">
    <property type="component" value="Unassembled WGS sequence"/>
</dbReference>
<dbReference type="Gene3D" id="3.10.450.620">
    <property type="entry name" value="JHP933, nucleotidyltransferase-like core domain"/>
    <property type="match status" value="1"/>
</dbReference>
<reference evidence="2" key="1">
    <citation type="submission" date="2019-06" db="EMBL/GenBank/DDBJ databases">
        <title>The complete genome of Emcibacter congregatus ZYLT.</title>
        <authorList>
            <person name="Zhao Z."/>
        </authorList>
    </citation>
    <scope>NUCLEOTIDE SEQUENCE [LARGE SCALE GENOMIC DNA]</scope>
    <source>
        <strain evidence="2">MCCC 1A06723</strain>
    </source>
</reference>
<evidence type="ECO:0000313" key="1">
    <source>
        <dbReference type="EMBL" id="TPD60033.1"/>
    </source>
</evidence>
<sequence>MKLHEDEEAFQELIVATAQHIGLPEVHVEKDYWVTKALKNLSESDYARDAVFKGGTSLSKAYRLIDRFSEDIDLAIFSEGRSRGQ</sequence>
<protein>
    <submittedName>
        <fullName evidence="1">Nucleotidyl transferase AbiEii/AbiGii toxin family protein</fullName>
    </submittedName>
</protein>
<keyword evidence="1" id="KW-0808">Transferase</keyword>
<name>A0A501PHS8_9PROT</name>
<keyword evidence="2" id="KW-1185">Reference proteome</keyword>
<dbReference type="OrthoDB" id="9780929at2"/>
<proteinExistence type="predicted"/>
<comment type="caution">
    <text evidence="1">The sequence shown here is derived from an EMBL/GenBank/DDBJ whole genome shotgun (WGS) entry which is preliminary data.</text>
</comment>
<dbReference type="AlphaFoldDB" id="A0A501PHS8"/>
<gene>
    <name evidence="1" type="ORF">FIV46_09530</name>
</gene>
<dbReference type="Pfam" id="PF08843">
    <property type="entry name" value="AbiEii"/>
    <property type="match status" value="1"/>
</dbReference>
<organism evidence="1 2">
    <name type="scientific">Emcibacter nanhaiensis</name>
    <dbReference type="NCBI Taxonomy" id="1505037"/>
    <lineage>
        <taxon>Bacteria</taxon>
        <taxon>Pseudomonadati</taxon>
        <taxon>Pseudomonadota</taxon>
        <taxon>Alphaproteobacteria</taxon>
        <taxon>Emcibacterales</taxon>
        <taxon>Emcibacteraceae</taxon>
        <taxon>Emcibacter</taxon>
    </lineage>
</organism>
<dbReference type="GO" id="GO:0016740">
    <property type="term" value="F:transferase activity"/>
    <property type="evidence" value="ECO:0007669"/>
    <property type="project" value="UniProtKB-KW"/>
</dbReference>